<evidence type="ECO:0000256" key="2">
    <source>
        <dbReference type="ARBA" id="ARBA00022475"/>
    </source>
</evidence>
<protein>
    <submittedName>
        <fullName evidence="10">Alpha-1,2-mannosyltransferase</fullName>
        <ecNumber evidence="10">2.4.1.-</ecNumber>
    </submittedName>
</protein>
<feature type="transmembrane region" description="Helical" evidence="9">
    <location>
        <begin position="331"/>
        <end position="348"/>
    </location>
</feature>
<feature type="transmembrane region" description="Helical" evidence="9">
    <location>
        <begin position="381"/>
        <end position="399"/>
    </location>
</feature>
<keyword evidence="4 9" id="KW-0812">Transmembrane</keyword>
<evidence type="ECO:0000256" key="4">
    <source>
        <dbReference type="ARBA" id="ARBA00022692"/>
    </source>
</evidence>
<dbReference type="RefSeq" id="WP_425501149.1">
    <property type="nucleotide sequence ID" value="NZ_JACHWU010000005.1"/>
</dbReference>
<feature type="transmembrane region" description="Helical" evidence="9">
    <location>
        <begin position="46"/>
        <end position="66"/>
    </location>
</feature>
<sequence>MSTSDLREADTSAHSAPADSRPEPAGSAPLQLRASFDRLLARPRSLVLVLALPALMIVAGIVGWLMDLQLGVDSAVYRAGAVTLLHGDPLYETNTLAPEPFWALLPFTYPPTAALLFVPLAVFPVQVAWGVLSAVSLLAMTVVIRVALGALPRPKGELPVWASPARVTVLSAVLFFALEPVWRTIFLGQINLILMALIVLDVLVVCARGSRWGGVMVGVAAAVKLTPLIFIPHLLFTGRRMDALRAMGTFLGLQVLVFALIPSDAWRFWTHTVFNAGRIGPMHWAGNQSLNGLFNRMTDLAPWASNAAIVVGLALAPLAVWLMLRFHRSGRPLEALLVTAFYALLLSPVSWSHHWVWAVPLIMVLVSKLPHADPVKTRKRWIAAGAVFVVFVSCVLLVLPNGRNLELHWAFWQYILGSAYLLVPVVLVAVLAGRWLWRNRDTLRGSLRDRDTLIALLRGRAGTTACDDAQPSAADIAASGRVGSSVPRSNSAGSNSAGSSAAGSDQR</sequence>
<organism evidence="10 11">
    <name type="scientific">Prauserella isguenensis</name>
    <dbReference type="NCBI Taxonomy" id="1470180"/>
    <lineage>
        <taxon>Bacteria</taxon>
        <taxon>Bacillati</taxon>
        <taxon>Actinomycetota</taxon>
        <taxon>Actinomycetes</taxon>
        <taxon>Pseudonocardiales</taxon>
        <taxon>Pseudonocardiaceae</taxon>
        <taxon>Prauserella</taxon>
    </lineage>
</organism>
<feature type="transmembrane region" description="Helical" evidence="9">
    <location>
        <begin position="411"/>
        <end position="437"/>
    </location>
</feature>
<dbReference type="EC" id="2.4.1.-" evidence="10"/>
<feature type="transmembrane region" description="Helical" evidence="9">
    <location>
        <begin position="303"/>
        <end position="324"/>
    </location>
</feature>
<feature type="transmembrane region" description="Helical" evidence="9">
    <location>
        <begin position="190"/>
        <end position="210"/>
    </location>
</feature>
<dbReference type="InterPro" id="IPR018584">
    <property type="entry name" value="GT87"/>
</dbReference>
<feature type="region of interest" description="Disordered" evidence="8">
    <location>
        <begin position="1"/>
        <end position="27"/>
    </location>
</feature>
<feature type="transmembrane region" description="Helical" evidence="9">
    <location>
        <begin position="129"/>
        <end position="148"/>
    </location>
</feature>
<dbReference type="GO" id="GO:0016758">
    <property type="term" value="F:hexosyltransferase activity"/>
    <property type="evidence" value="ECO:0007669"/>
    <property type="project" value="InterPro"/>
</dbReference>
<evidence type="ECO:0000313" key="10">
    <source>
        <dbReference type="EMBL" id="MBB3052870.1"/>
    </source>
</evidence>
<evidence type="ECO:0000256" key="8">
    <source>
        <dbReference type="SAM" id="MobiDB-lite"/>
    </source>
</evidence>
<feature type="transmembrane region" description="Helical" evidence="9">
    <location>
        <begin position="216"/>
        <end position="236"/>
    </location>
</feature>
<dbReference type="EMBL" id="JACHWU010000005">
    <property type="protein sequence ID" value="MBB3052870.1"/>
    <property type="molecule type" value="Genomic_DNA"/>
</dbReference>
<evidence type="ECO:0000256" key="1">
    <source>
        <dbReference type="ARBA" id="ARBA00004651"/>
    </source>
</evidence>
<comment type="caution">
    <text evidence="10">The sequence shown here is derived from an EMBL/GenBank/DDBJ whole genome shotgun (WGS) entry which is preliminary data.</text>
</comment>
<name>A0A839S7B7_9PSEU</name>
<feature type="compositionally biased region" description="Low complexity" evidence="8">
    <location>
        <begin position="489"/>
        <end position="507"/>
    </location>
</feature>
<keyword evidence="3 10" id="KW-0808">Transferase</keyword>
<keyword evidence="6 9" id="KW-0472">Membrane</keyword>
<keyword evidence="2" id="KW-1003">Cell membrane</keyword>
<comment type="similarity">
    <text evidence="7">Belongs to the glycosyltransferase 87 family.</text>
</comment>
<dbReference type="GO" id="GO:0005886">
    <property type="term" value="C:plasma membrane"/>
    <property type="evidence" value="ECO:0007669"/>
    <property type="project" value="UniProtKB-SubCell"/>
</dbReference>
<comment type="subcellular location">
    <subcellularLocation>
        <location evidence="1">Cell membrane</location>
        <topology evidence="1">Multi-pass membrane protein</topology>
    </subcellularLocation>
</comment>
<feature type="region of interest" description="Disordered" evidence="8">
    <location>
        <begin position="477"/>
        <end position="507"/>
    </location>
</feature>
<gene>
    <name evidence="10" type="ORF">FHS23_003911</name>
</gene>
<evidence type="ECO:0000313" key="11">
    <source>
        <dbReference type="Proteomes" id="UP000550714"/>
    </source>
</evidence>
<evidence type="ECO:0000256" key="6">
    <source>
        <dbReference type="ARBA" id="ARBA00023136"/>
    </source>
</evidence>
<keyword evidence="11" id="KW-1185">Reference proteome</keyword>
<evidence type="ECO:0000256" key="5">
    <source>
        <dbReference type="ARBA" id="ARBA00022989"/>
    </source>
</evidence>
<feature type="transmembrane region" description="Helical" evidence="9">
    <location>
        <begin position="243"/>
        <end position="261"/>
    </location>
</feature>
<keyword evidence="10" id="KW-0328">Glycosyltransferase</keyword>
<dbReference type="Pfam" id="PF09594">
    <property type="entry name" value="GT87"/>
    <property type="match status" value="1"/>
</dbReference>
<dbReference type="AlphaFoldDB" id="A0A839S7B7"/>
<proteinExistence type="inferred from homology"/>
<dbReference type="Proteomes" id="UP000550714">
    <property type="component" value="Unassembled WGS sequence"/>
</dbReference>
<evidence type="ECO:0000256" key="9">
    <source>
        <dbReference type="SAM" id="Phobius"/>
    </source>
</evidence>
<feature type="compositionally biased region" description="Basic and acidic residues" evidence="8">
    <location>
        <begin position="1"/>
        <end position="11"/>
    </location>
</feature>
<reference evidence="10 11" key="1">
    <citation type="submission" date="2020-08" db="EMBL/GenBank/DDBJ databases">
        <title>Genomic Encyclopedia of Type Strains, Phase III (KMG-III): the genomes of soil and plant-associated and newly described type strains.</title>
        <authorList>
            <person name="Whitman W."/>
        </authorList>
    </citation>
    <scope>NUCLEOTIDE SEQUENCE [LARGE SCALE GENOMIC DNA]</scope>
    <source>
        <strain evidence="10 11">CECT 8577</strain>
    </source>
</reference>
<accession>A0A839S7B7</accession>
<evidence type="ECO:0000256" key="7">
    <source>
        <dbReference type="ARBA" id="ARBA00024033"/>
    </source>
</evidence>
<keyword evidence="5 9" id="KW-1133">Transmembrane helix</keyword>
<feature type="transmembrane region" description="Helical" evidence="9">
    <location>
        <begin position="101"/>
        <end position="122"/>
    </location>
</feature>
<evidence type="ECO:0000256" key="3">
    <source>
        <dbReference type="ARBA" id="ARBA00022679"/>
    </source>
</evidence>